<keyword evidence="10 13" id="KW-0503">Monooxygenase</keyword>
<comment type="similarity">
    <text evidence="3">Belongs to the nitronate monooxygenase family. NMO class I subfamily.</text>
</comment>
<dbReference type="Gene3D" id="3.20.20.70">
    <property type="entry name" value="Aldolase class I"/>
    <property type="match status" value="1"/>
</dbReference>
<evidence type="ECO:0000256" key="6">
    <source>
        <dbReference type="ARBA" id="ARBA00022630"/>
    </source>
</evidence>
<dbReference type="CDD" id="cd04730">
    <property type="entry name" value="NPD_like"/>
    <property type="match status" value="1"/>
</dbReference>
<evidence type="ECO:0000256" key="7">
    <source>
        <dbReference type="ARBA" id="ARBA00022643"/>
    </source>
</evidence>
<dbReference type="FunFam" id="3.20.20.70:FF:000154">
    <property type="entry name" value="Probable nitronate monooxygenase"/>
    <property type="match status" value="1"/>
</dbReference>
<dbReference type="InterPro" id="IPR013785">
    <property type="entry name" value="Aldolase_TIM"/>
</dbReference>
<evidence type="ECO:0000256" key="10">
    <source>
        <dbReference type="ARBA" id="ARBA00023033"/>
    </source>
</evidence>
<dbReference type="GO" id="GO:0009636">
    <property type="term" value="P:response to toxic substance"/>
    <property type="evidence" value="ECO:0007669"/>
    <property type="project" value="UniProtKB-KW"/>
</dbReference>
<evidence type="ECO:0000313" key="14">
    <source>
        <dbReference type="Proteomes" id="UP000521032"/>
    </source>
</evidence>
<evidence type="ECO:0000256" key="11">
    <source>
        <dbReference type="ARBA" id="ARBA00031155"/>
    </source>
</evidence>
<dbReference type="PANTHER" id="PTHR42747:SF3">
    <property type="entry name" value="NITRONATE MONOOXYGENASE-RELATED"/>
    <property type="match status" value="1"/>
</dbReference>
<comment type="function">
    <text evidence="2">Nitronate monooxygenase that uses molecular oxygen to catalyze the oxidative denitrification of alkyl nitronates. Acts on propionate 3-nitronate (P3N), the presumed physiological substrate. Probably functions in the detoxification of P3N, a metabolic poison produced by plants and fungi as a defense mechanism.</text>
</comment>
<dbReference type="PANTHER" id="PTHR42747">
    <property type="entry name" value="NITRONATE MONOOXYGENASE-RELATED"/>
    <property type="match status" value="1"/>
</dbReference>
<evidence type="ECO:0000256" key="8">
    <source>
        <dbReference type="ARBA" id="ARBA00022741"/>
    </source>
</evidence>
<keyword evidence="7" id="KW-0288">FMN</keyword>
<dbReference type="SUPFAM" id="SSF51412">
    <property type="entry name" value="Inosine monophosphate dehydrogenase (IMPDH)"/>
    <property type="match status" value="1"/>
</dbReference>
<comment type="caution">
    <text evidence="13">The sequence shown here is derived from an EMBL/GenBank/DDBJ whole genome shotgun (WGS) entry which is preliminary data.</text>
</comment>
<evidence type="ECO:0000256" key="4">
    <source>
        <dbReference type="ARBA" id="ARBA00013457"/>
    </source>
</evidence>
<dbReference type="GO" id="GO:0000166">
    <property type="term" value="F:nucleotide binding"/>
    <property type="evidence" value="ECO:0007669"/>
    <property type="project" value="UniProtKB-KW"/>
</dbReference>
<keyword evidence="14" id="KW-1185">Reference proteome</keyword>
<evidence type="ECO:0000256" key="1">
    <source>
        <dbReference type="ARBA" id="ARBA00001917"/>
    </source>
</evidence>
<reference evidence="13 14" key="1">
    <citation type="submission" date="2020-07" db="EMBL/GenBank/DDBJ databases">
        <authorList>
            <person name="Criscuolo A."/>
        </authorList>
    </citation>
    <scope>NUCLEOTIDE SEQUENCE [LARGE SCALE GENOMIC DNA]</scope>
    <source>
        <strain evidence="14">CIP 111030</strain>
    </source>
</reference>
<organism evidence="13 14">
    <name type="scientific">Phocicoccus schoeneichii</name>
    <dbReference type="NCBI Taxonomy" id="1812261"/>
    <lineage>
        <taxon>Bacteria</taxon>
        <taxon>Bacillati</taxon>
        <taxon>Bacillota</taxon>
        <taxon>Bacilli</taxon>
        <taxon>Bacillales</taxon>
        <taxon>Salinicoccaceae</taxon>
        <taxon>Phocicoccus</taxon>
    </lineage>
</organism>
<evidence type="ECO:0000256" key="12">
    <source>
        <dbReference type="ARBA" id="ARBA00049401"/>
    </source>
</evidence>
<keyword evidence="8" id="KW-0547">Nucleotide-binding</keyword>
<comment type="catalytic activity">
    <reaction evidence="12">
        <text>3 propionate 3-nitronate + 3 O2 + H2O = 3 3-oxopropanoate + 2 nitrate + nitrite + H2O2 + 3 H(+)</text>
        <dbReference type="Rhea" id="RHEA:57332"/>
        <dbReference type="ChEBI" id="CHEBI:15377"/>
        <dbReference type="ChEBI" id="CHEBI:15378"/>
        <dbReference type="ChEBI" id="CHEBI:15379"/>
        <dbReference type="ChEBI" id="CHEBI:16240"/>
        <dbReference type="ChEBI" id="CHEBI:16301"/>
        <dbReference type="ChEBI" id="CHEBI:17632"/>
        <dbReference type="ChEBI" id="CHEBI:33190"/>
        <dbReference type="ChEBI" id="CHEBI:136067"/>
    </reaction>
</comment>
<dbReference type="GO" id="GO:0018580">
    <property type="term" value="F:nitronate monooxygenase activity"/>
    <property type="evidence" value="ECO:0007669"/>
    <property type="project" value="InterPro"/>
</dbReference>
<keyword evidence="5" id="KW-0216">Detoxification</keyword>
<dbReference type="EMBL" id="CAJEWE010000006">
    <property type="protein sequence ID" value="CAD2072446.1"/>
    <property type="molecule type" value="Genomic_DNA"/>
</dbReference>
<gene>
    <name evidence="13" type="ORF">JEOSCH030_00277</name>
</gene>
<dbReference type="AlphaFoldDB" id="A0A6V7R549"/>
<comment type="cofactor">
    <cofactor evidence="1">
        <name>FMN</name>
        <dbReference type="ChEBI" id="CHEBI:58210"/>
    </cofactor>
</comment>
<evidence type="ECO:0000256" key="3">
    <source>
        <dbReference type="ARBA" id="ARBA00009881"/>
    </source>
</evidence>
<dbReference type="InterPro" id="IPR004136">
    <property type="entry name" value="NMO"/>
</dbReference>
<evidence type="ECO:0000313" key="13">
    <source>
        <dbReference type="EMBL" id="CAD2072446.1"/>
    </source>
</evidence>
<evidence type="ECO:0000256" key="5">
    <source>
        <dbReference type="ARBA" id="ARBA00022575"/>
    </source>
</evidence>
<evidence type="ECO:0000256" key="9">
    <source>
        <dbReference type="ARBA" id="ARBA00023002"/>
    </source>
</evidence>
<dbReference type="Proteomes" id="UP000521032">
    <property type="component" value="Unassembled WGS sequence"/>
</dbReference>
<keyword evidence="6" id="KW-0285">Flavoprotein</keyword>
<proteinExistence type="inferred from homology"/>
<sequence>MKLESLLNVKYPIIQAGMANVSGHALAAAISNAGGLGTIGAGYMNSETLEQEILETNNLTDKPFAVNLFVPSNPTKDKNKITRAKALLEPYRTALGLKDLKIADTNETTDFNEKIDTVIKYNVPIVSFTFGIPTKATIEKLKSHNITLIGTATNLEEALLNELHGMDAVVLQGSEAGGHRGYFTNDKDTMIGLMAFIPEVVDELNIPVIAAGGIVDSRGIKATHALGAQGVQIGSLFLNTNESLAPTTHKQLMTKEIDHTVLTKVFSGKTARGINNIFIEEMKSYEDELPDYPLQNQLTSPIRKEAGLQKETGFLSLWKGQGRIKLQDDLSAEAVFKSLIN</sequence>
<protein>
    <recommendedName>
        <fullName evidence="4">Probable nitronate monooxygenase</fullName>
    </recommendedName>
    <alternativeName>
        <fullName evidence="11">Propionate 3-nitronate monooxygenase</fullName>
    </alternativeName>
</protein>
<dbReference type="Pfam" id="PF03060">
    <property type="entry name" value="NMO"/>
    <property type="match status" value="1"/>
</dbReference>
<keyword evidence="9" id="KW-0560">Oxidoreductase</keyword>
<accession>A0A6V7R549</accession>
<evidence type="ECO:0000256" key="2">
    <source>
        <dbReference type="ARBA" id="ARBA00003535"/>
    </source>
</evidence>
<name>A0A6V7R549_9BACL</name>
<dbReference type="RefSeq" id="WP_229713840.1">
    <property type="nucleotide sequence ID" value="NZ_BMDB01000001.1"/>
</dbReference>